<proteinExistence type="predicted"/>
<reference evidence="2 3" key="1">
    <citation type="submission" date="2018-11" db="EMBL/GenBank/DDBJ databases">
        <title>Genomes From Bacteria Associated with the Canine Oral Cavity: a Test Case for Automated Genome-Based Taxonomic Assignment.</title>
        <authorList>
            <person name="Coil D.A."/>
            <person name="Jospin G."/>
            <person name="Darling A.E."/>
            <person name="Wallis C."/>
            <person name="Davis I.J."/>
            <person name="Harris S."/>
            <person name="Eisen J.A."/>
            <person name="Holcombe L.J."/>
            <person name="O'Flynn C."/>
        </authorList>
    </citation>
    <scope>NUCLEOTIDE SEQUENCE [LARGE SCALE GENOMIC DNA]</scope>
    <source>
        <strain evidence="2 3">COT-280</strain>
    </source>
</reference>
<feature type="chain" id="PRO_5018336760" description="Lipoprotein" evidence="1">
    <location>
        <begin position="22"/>
        <end position="227"/>
    </location>
</feature>
<gene>
    <name evidence="2" type="ORF">EII21_06945</name>
</gene>
<name>A0A3P2A3S4_9NEIS</name>
<dbReference type="EMBL" id="RQYC01000009">
    <property type="protein sequence ID" value="RRD89989.1"/>
    <property type="molecule type" value="Genomic_DNA"/>
</dbReference>
<evidence type="ECO:0000313" key="3">
    <source>
        <dbReference type="Proteomes" id="UP000269923"/>
    </source>
</evidence>
<evidence type="ECO:0008006" key="4">
    <source>
        <dbReference type="Google" id="ProtNLM"/>
    </source>
</evidence>
<organism evidence="2 3">
    <name type="scientific">Conchiformibius steedae</name>
    <dbReference type="NCBI Taxonomy" id="153493"/>
    <lineage>
        <taxon>Bacteria</taxon>
        <taxon>Pseudomonadati</taxon>
        <taxon>Pseudomonadota</taxon>
        <taxon>Betaproteobacteria</taxon>
        <taxon>Neisseriales</taxon>
        <taxon>Neisseriaceae</taxon>
        <taxon>Conchiformibius</taxon>
    </lineage>
</organism>
<feature type="signal peptide" evidence="1">
    <location>
        <begin position="1"/>
        <end position="21"/>
    </location>
</feature>
<keyword evidence="1" id="KW-0732">Signal</keyword>
<dbReference type="OrthoDB" id="6656764at2"/>
<dbReference type="Proteomes" id="UP000269923">
    <property type="component" value="Unassembled WGS sequence"/>
</dbReference>
<protein>
    <recommendedName>
        <fullName evidence="4">Lipoprotein</fullName>
    </recommendedName>
</protein>
<comment type="caution">
    <text evidence="2">The sequence shown here is derived from an EMBL/GenBank/DDBJ whole genome shotgun (WGS) entry which is preliminary data.</text>
</comment>
<keyword evidence="3" id="KW-1185">Reference proteome</keyword>
<accession>A0A3P2A3S4</accession>
<dbReference type="PROSITE" id="PS51257">
    <property type="entry name" value="PROKAR_LIPOPROTEIN"/>
    <property type="match status" value="1"/>
</dbReference>
<evidence type="ECO:0000256" key="1">
    <source>
        <dbReference type="SAM" id="SignalP"/>
    </source>
</evidence>
<sequence length="227" mass="25056">MKKWFQSAVLLMAVSTLSACATKELLSQGGSTTKIVEQGIAQDHVIAFGRPAQVLQGMPADAIVIVGKQNSYVLSEGGGQFSNLISKLDPRYIRVTNGLRLFSANNDGRFVSQLSLRYSRIKSDFSKADIDFFLQNNVRECTHDSETRMNVQSFCFDIPLAGAIYPAVSNQGSLRPLSKPYPIEVYTKVEQTQQHPNKVGKKIALFPFAVAFDVITLPFQAIGEIFD</sequence>
<dbReference type="AlphaFoldDB" id="A0A3P2A3S4"/>
<evidence type="ECO:0000313" key="2">
    <source>
        <dbReference type="EMBL" id="RRD89989.1"/>
    </source>
</evidence>